<dbReference type="EMBL" id="BMJD01000024">
    <property type="protein sequence ID" value="GGB49018.1"/>
    <property type="molecule type" value="Genomic_DNA"/>
</dbReference>
<name>A0A9W5TZE1_9BACI</name>
<keyword evidence="2" id="KW-1185">Reference proteome</keyword>
<protein>
    <recommendedName>
        <fullName evidence="3">DUF2642 domain-containing protein</fullName>
    </recommendedName>
</protein>
<comment type="caution">
    <text evidence="1">The sequence shown here is derived from an EMBL/GenBank/DDBJ whole genome shotgun (WGS) entry which is preliminary data.</text>
</comment>
<dbReference type="RefSeq" id="WP_188725401.1">
    <property type="nucleotide sequence ID" value="NZ_BMJD01000024.1"/>
</dbReference>
<evidence type="ECO:0000313" key="1">
    <source>
        <dbReference type="EMBL" id="GGB49018.1"/>
    </source>
</evidence>
<evidence type="ECO:0000313" key="2">
    <source>
        <dbReference type="Proteomes" id="UP000621492"/>
    </source>
</evidence>
<proteinExistence type="predicted"/>
<gene>
    <name evidence="1" type="ORF">GCM10011409_28250</name>
</gene>
<sequence>MFEDTFAAELATRVGSSVEVATDNNLVEGILSTVTAELVLVIDVNSGYDSTRLYISLDAINFIRFPVAA</sequence>
<evidence type="ECO:0008006" key="3">
    <source>
        <dbReference type="Google" id="ProtNLM"/>
    </source>
</evidence>
<accession>A0A9W5TZE1</accession>
<dbReference type="Proteomes" id="UP000621492">
    <property type="component" value="Unassembled WGS sequence"/>
</dbReference>
<reference evidence="1" key="2">
    <citation type="submission" date="2020-09" db="EMBL/GenBank/DDBJ databases">
        <authorList>
            <person name="Sun Q."/>
            <person name="Zhou Y."/>
        </authorList>
    </citation>
    <scope>NUCLEOTIDE SEQUENCE</scope>
    <source>
        <strain evidence="1">CGMCC 1.15454</strain>
    </source>
</reference>
<dbReference type="AlphaFoldDB" id="A0A9W5TZE1"/>
<organism evidence="1 2">
    <name type="scientific">Lentibacillus populi</name>
    <dbReference type="NCBI Taxonomy" id="1827502"/>
    <lineage>
        <taxon>Bacteria</taxon>
        <taxon>Bacillati</taxon>
        <taxon>Bacillota</taxon>
        <taxon>Bacilli</taxon>
        <taxon>Bacillales</taxon>
        <taxon>Bacillaceae</taxon>
        <taxon>Lentibacillus</taxon>
    </lineage>
</organism>
<reference evidence="1" key="1">
    <citation type="journal article" date="2014" name="Int. J. Syst. Evol. Microbiol.">
        <title>Complete genome sequence of Corynebacterium casei LMG S-19264T (=DSM 44701T), isolated from a smear-ripened cheese.</title>
        <authorList>
            <consortium name="US DOE Joint Genome Institute (JGI-PGF)"/>
            <person name="Walter F."/>
            <person name="Albersmeier A."/>
            <person name="Kalinowski J."/>
            <person name="Ruckert C."/>
        </authorList>
    </citation>
    <scope>NUCLEOTIDE SEQUENCE</scope>
    <source>
        <strain evidence="1">CGMCC 1.15454</strain>
    </source>
</reference>